<dbReference type="RefSeq" id="WP_007745211.1">
    <property type="nucleotide sequence ID" value="NZ_CM001398.1"/>
</dbReference>
<accession>G9WJC7</accession>
<keyword evidence="4" id="KW-1185">Reference proteome</keyword>
<dbReference type="Proteomes" id="UP000004959">
    <property type="component" value="Chromosome"/>
</dbReference>
<name>G9WJC7_9LACO</name>
<dbReference type="HOGENOM" id="CLU_1282148_0_0_9"/>
<dbReference type="OrthoDB" id="2151903at2"/>
<sequence>MFKRTSGKIIISILAVIVLVIAGFLLTRSLTITSNQDQKKQVGTSSSKSSQSQTQSSSESSAASSSSASSSTSSSSQTQQIQWQSLDLVHQIAILIQAAFPNQNAKPNNQFDFASNYWDMTGSINNGEIHRYVPNADSFAGISDILSAKIRIVNNQIQVTRPITAPFSVSIDQAMRNYYQQNDAISYTNNLSARVVTPARLAELQRK</sequence>
<evidence type="ECO:0000313" key="3">
    <source>
        <dbReference type="EMBL" id="EHN58733.1"/>
    </source>
</evidence>
<organism evidence="3 4">
    <name type="scientific">Oenococcus kitaharae DSM 17330</name>
    <dbReference type="NCBI Taxonomy" id="1045004"/>
    <lineage>
        <taxon>Bacteria</taxon>
        <taxon>Bacillati</taxon>
        <taxon>Bacillota</taxon>
        <taxon>Bacilli</taxon>
        <taxon>Lactobacillales</taxon>
        <taxon>Lactobacillaceae</taxon>
        <taxon>Oenococcus</taxon>
    </lineage>
</organism>
<protein>
    <submittedName>
        <fullName evidence="3">Uncharacterized protein</fullName>
    </submittedName>
</protein>
<proteinExistence type="predicted"/>
<gene>
    <name evidence="3" type="ORF">OKIT_0620</name>
</gene>
<feature type="region of interest" description="Disordered" evidence="1">
    <location>
        <begin position="37"/>
        <end position="74"/>
    </location>
</feature>
<keyword evidence="2" id="KW-0472">Membrane</keyword>
<keyword evidence="2" id="KW-1133">Transmembrane helix</keyword>
<comment type="caution">
    <text evidence="3">The sequence shown here is derived from an EMBL/GenBank/DDBJ whole genome shotgun (WGS) entry which is preliminary data.</text>
</comment>
<reference evidence="3 4" key="1">
    <citation type="journal article" date="2012" name="PLoS ONE">
        <title>Functional divergence in the genus oenococcus as predicted by genome sequencing of the newly-described species, Oenococcus kitaharae.</title>
        <authorList>
            <person name="Borneman A.R."/>
            <person name="McCarthy J.M."/>
            <person name="Chambers P.J."/>
            <person name="Bartowsky E.J."/>
        </authorList>
    </citation>
    <scope>NUCLEOTIDE SEQUENCE [LARGE SCALE GENOMIC DNA]</scope>
    <source>
        <strain evidence="4">DSM17330</strain>
    </source>
</reference>
<feature type="compositionally biased region" description="Low complexity" evidence="1">
    <location>
        <begin position="45"/>
        <end position="74"/>
    </location>
</feature>
<dbReference type="STRING" id="336988.NT96_09225"/>
<dbReference type="eggNOG" id="ENOG5032JXD">
    <property type="taxonomic scope" value="Bacteria"/>
</dbReference>
<dbReference type="AlphaFoldDB" id="G9WJC7"/>
<dbReference type="PATRIC" id="fig|1045004.4.peg.620"/>
<evidence type="ECO:0000256" key="2">
    <source>
        <dbReference type="SAM" id="Phobius"/>
    </source>
</evidence>
<dbReference type="EMBL" id="AFVZ01000001">
    <property type="protein sequence ID" value="EHN58733.1"/>
    <property type="molecule type" value="Genomic_DNA"/>
</dbReference>
<evidence type="ECO:0000256" key="1">
    <source>
        <dbReference type="SAM" id="MobiDB-lite"/>
    </source>
</evidence>
<evidence type="ECO:0000313" key="4">
    <source>
        <dbReference type="Proteomes" id="UP000004959"/>
    </source>
</evidence>
<keyword evidence="2" id="KW-0812">Transmembrane</keyword>
<feature type="transmembrane region" description="Helical" evidence="2">
    <location>
        <begin position="9"/>
        <end position="26"/>
    </location>
</feature>